<dbReference type="GO" id="GO:0006271">
    <property type="term" value="P:DNA strand elongation involved in DNA replication"/>
    <property type="evidence" value="ECO:0007669"/>
    <property type="project" value="TreeGrafter"/>
</dbReference>
<comment type="similarity">
    <text evidence="2 10">Belongs to the beta sliding clamp family.</text>
</comment>
<dbReference type="CDD" id="cd00140">
    <property type="entry name" value="beta_clamp"/>
    <property type="match status" value="1"/>
</dbReference>
<dbReference type="GO" id="GO:0003677">
    <property type="term" value="F:DNA binding"/>
    <property type="evidence" value="ECO:0007669"/>
    <property type="project" value="UniProtKB-UniRule"/>
</dbReference>
<dbReference type="EMBL" id="CP036290">
    <property type="protein sequence ID" value="QDU82909.1"/>
    <property type="molecule type" value="Genomic_DNA"/>
</dbReference>
<dbReference type="InterPro" id="IPR022635">
    <property type="entry name" value="DNA_polIII_beta_C"/>
</dbReference>
<dbReference type="NCBIfam" id="TIGR00663">
    <property type="entry name" value="dnan"/>
    <property type="match status" value="1"/>
</dbReference>
<evidence type="ECO:0000256" key="10">
    <source>
        <dbReference type="PIRNR" id="PIRNR000804"/>
    </source>
</evidence>
<comment type="function">
    <text evidence="10">Confers DNA tethering and processivity to DNA polymerases and other proteins. Acts as a clamp, forming a ring around DNA (a reaction catalyzed by the clamp-loading complex) which diffuses in an ATP-independent manner freely and bidirectionally along dsDNA. Initially characterized for its ability to contact the catalytic subunit of DNA polymerase III (Pol III), a complex, multichain enzyme responsible for most of the replicative synthesis in bacteria; Pol III exhibits 3'-5' exonuclease proofreading activity. The beta chain is required for initiation of replication as well as for processivity of DNA replication.</text>
</comment>
<dbReference type="RefSeq" id="WP_145181654.1">
    <property type="nucleotide sequence ID" value="NZ_CP036290.1"/>
</dbReference>
<comment type="subunit">
    <text evidence="10">Forms a ring-shaped head-to-tail homodimer around DNA.</text>
</comment>
<evidence type="ECO:0000313" key="14">
    <source>
        <dbReference type="EMBL" id="QDU82909.1"/>
    </source>
</evidence>
<dbReference type="SUPFAM" id="SSF55979">
    <property type="entry name" value="DNA clamp"/>
    <property type="match status" value="3"/>
</dbReference>
<dbReference type="Pfam" id="PF00712">
    <property type="entry name" value="DNA_pol3_beta"/>
    <property type="match status" value="1"/>
</dbReference>
<keyword evidence="9" id="KW-0238">DNA-binding</keyword>
<evidence type="ECO:0000256" key="1">
    <source>
        <dbReference type="ARBA" id="ARBA00004496"/>
    </source>
</evidence>
<dbReference type="InterPro" id="IPR046938">
    <property type="entry name" value="DNA_clamp_sf"/>
</dbReference>
<feature type="domain" description="DNA polymerase III beta sliding clamp C-terminal" evidence="13">
    <location>
        <begin position="247"/>
        <end position="362"/>
    </location>
</feature>
<comment type="subcellular location">
    <subcellularLocation>
        <location evidence="1 10">Cytoplasm</location>
    </subcellularLocation>
</comment>
<feature type="domain" description="DNA polymerase III beta sliding clamp central" evidence="12">
    <location>
        <begin position="131"/>
        <end position="243"/>
    </location>
</feature>
<evidence type="ECO:0000313" key="15">
    <source>
        <dbReference type="Proteomes" id="UP000319342"/>
    </source>
</evidence>
<proteinExistence type="inferred from homology"/>
<dbReference type="OrthoDB" id="8421503at2"/>
<dbReference type="Pfam" id="PF02767">
    <property type="entry name" value="DNA_pol3_beta_2"/>
    <property type="match status" value="1"/>
</dbReference>
<feature type="domain" description="DNA polymerase III beta sliding clamp N-terminal" evidence="11">
    <location>
        <begin position="1"/>
        <end position="119"/>
    </location>
</feature>
<dbReference type="PANTHER" id="PTHR30478">
    <property type="entry name" value="DNA POLYMERASE III SUBUNIT BETA"/>
    <property type="match status" value="1"/>
</dbReference>
<keyword evidence="5 10" id="KW-0808">Transferase</keyword>
<evidence type="ECO:0000256" key="6">
    <source>
        <dbReference type="ARBA" id="ARBA00022695"/>
    </source>
</evidence>
<keyword evidence="8 10" id="KW-0239">DNA-directed DNA polymerase</keyword>
<dbReference type="Pfam" id="PF02768">
    <property type="entry name" value="DNA_pol3_beta_3"/>
    <property type="match status" value="1"/>
</dbReference>
<evidence type="ECO:0000256" key="9">
    <source>
        <dbReference type="ARBA" id="ARBA00023125"/>
    </source>
</evidence>
<gene>
    <name evidence="14" type="primary">dnaN</name>
    <name evidence="14" type="ORF">Pla163_00030</name>
</gene>
<dbReference type="Gene3D" id="3.10.150.10">
    <property type="entry name" value="DNA Polymerase III, subunit A, domain 2"/>
    <property type="match status" value="1"/>
</dbReference>
<dbReference type="AlphaFoldDB" id="A0A518CUK3"/>
<keyword evidence="7 10" id="KW-0235">DNA replication</keyword>
<evidence type="ECO:0000256" key="4">
    <source>
        <dbReference type="ARBA" id="ARBA00022490"/>
    </source>
</evidence>
<sequence length="367" mass="39813">MKLLCDHQRLREGLALVNGIIPNKATRQALENVNLVAKDGTLELVGTDLEVALRLSIEDVKVGEPGTVLVPGRVTADFVRDLVGDTVSLETSGENKLIVSSGSGRGELPTSDPDEFPVVARFEEKGALSVQGGTFQKLVARTAFASAKEQGRYAMHGILVMVEDETLRMVATDGRRLAVSSAPIVGDGGPPRRAIVPTKAMQAFQRVITDPLEQVQLQFTDSQLGLRTKRAEVFARLIDGEFPRYTAVVPTETSHLLEADAEQLARHLKLVSNVTTTDARAVRLSLSTGRLELFGRSAAAGQASAQMDADFKGDDCDIAFNPDFLMEGLRNCESDVVRLEFNDRTSPGKFTLGENYVYVVMPITVDI</sequence>
<evidence type="ECO:0000259" key="11">
    <source>
        <dbReference type="Pfam" id="PF00712"/>
    </source>
</evidence>
<organism evidence="14 15">
    <name type="scientific">Rohdeia mirabilis</name>
    <dbReference type="NCBI Taxonomy" id="2528008"/>
    <lineage>
        <taxon>Bacteria</taxon>
        <taxon>Pseudomonadati</taxon>
        <taxon>Planctomycetota</taxon>
        <taxon>Planctomycetia</taxon>
        <taxon>Planctomycetia incertae sedis</taxon>
        <taxon>Rohdeia</taxon>
    </lineage>
</organism>
<dbReference type="GO" id="GO:0008408">
    <property type="term" value="F:3'-5' exonuclease activity"/>
    <property type="evidence" value="ECO:0007669"/>
    <property type="project" value="InterPro"/>
</dbReference>
<keyword evidence="6 10" id="KW-0548">Nucleotidyltransferase</keyword>
<keyword evidence="4 10" id="KW-0963">Cytoplasm</keyword>
<evidence type="ECO:0000256" key="2">
    <source>
        <dbReference type="ARBA" id="ARBA00010752"/>
    </source>
</evidence>
<evidence type="ECO:0000256" key="7">
    <source>
        <dbReference type="ARBA" id="ARBA00022705"/>
    </source>
</evidence>
<dbReference type="GO" id="GO:0005737">
    <property type="term" value="C:cytoplasm"/>
    <property type="evidence" value="ECO:0007669"/>
    <property type="project" value="UniProtKB-SubCell"/>
</dbReference>
<dbReference type="InterPro" id="IPR001001">
    <property type="entry name" value="DNA_polIII_beta"/>
</dbReference>
<dbReference type="InterPro" id="IPR022634">
    <property type="entry name" value="DNA_polIII_beta_N"/>
</dbReference>
<dbReference type="GO" id="GO:0009360">
    <property type="term" value="C:DNA polymerase III complex"/>
    <property type="evidence" value="ECO:0007669"/>
    <property type="project" value="InterPro"/>
</dbReference>
<evidence type="ECO:0000259" key="12">
    <source>
        <dbReference type="Pfam" id="PF02767"/>
    </source>
</evidence>
<dbReference type="PIRSF" id="PIRSF000804">
    <property type="entry name" value="DNA_pol_III_b"/>
    <property type="match status" value="1"/>
</dbReference>
<dbReference type="Proteomes" id="UP000319342">
    <property type="component" value="Chromosome"/>
</dbReference>
<protein>
    <recommendedName>
        <fullName evidence="3 10">Beta sliding clamp</fullName>
    </recommendedName>
</protein>
<dbReference type="GO" id="GO:0003887">
    <property type="term" value="F:DNA-directed DNA polymerase activity"/>
    <property type="evidence" value="ECO:0007669"/>
    <property type="project" value="UniProtKB-UniRule"/>
</dbReference>
<reference evidence="14 15" key="1">
    <citation type="submission" date="2019-02" db="EMBL/GenBank/DDBJ databases">
        <title>Deep-cultivation of Planctomycetes and their phenomic and genomic characterization uncovers novel biology.</title>
        <authorList>
            <person name="Wiegand S."/>
            <person name="Jogler M."/>
            <person name="Boedeker C."/>
            <person name="Pinto D."/>
            <person name="Vollmers J."/>
            <person name="Rivas-Marin E."/>
            <person name="Kohn T."/>
            <person name="Peeters S.H."/>
            <person name="Heuer A."/>
            <person name="Rast P."/>
            <person name="Oberbeckmann S."/>
            <person name="Bunk B."/>
            <person name="Jeske O."/>
            <person name="Meyerdierks A."/>
            <person name="Storesund J.E."/>
            <person name="Kallscheuer N."/>
            <person name="Luecker S."/>
            <person name="Lage O.M."/>
            <person name="Pohl T."/>
            <person name="Merkel B.J."/>
            <person name="Hornburger P."/>
            <person name="Mueller R.-W."/>
            <person name="Bruemmer F."/>
            <person name="Labrenz M."/>
            <person name="Spormann A.M."/>
            <person name="Op den Camp H."/>
            <person name="Overmann J."/>
            <person name="Amann R."/>
            <person name="Jetten M.S.M."/>
            <person name="Mascher T."/>
            <person name="Medema M.H."/>
            <person name="Devos D.P."/>
            <person name="Kaster A.-K."/>
            <person name="Ovreas L."/>
            <person name="Rohde M."/>
            <person name="Galperin M.Y."/>
            <person name="Jogler C."/>
        </authorList>
    </citation>
    <scope>NUCLEOTIDE SEQUENCE [LARGE SCALE GENOMIC DNA]</scope>
    <source>
        <strain evidence="14 15">Pla163</strain>
    </source>
</reference>
<accession>A0A518CUK3</accession>
<dbReference type="PANTHER" id="PTHR30478:SF0">
    <property type="entry name" value="BETA SLIDING CLAMP"/>
    <property type="match status" value="1"/>
</dbReference>
<evidence type="ECO:0000256" key="8">
    <source>
        <dbReference type="ARBA" id="ARBA00022932"/>
    </source>
</evidence>
<dbReference type="Gene3D" id="3.70.10.10">
    <property type="match status" value="1"/>
</dbReference>
<dbReference type="SMART" id="SM00480">
    <property type="entry name" value="POL3Bc"/>
    <property type="match status" value="1"/>
</dbReference>
<keyword evidence="15" id="KW-1185">Reference proteome</keyword>
<name>A0A518CUK3_9BACT</name>
<evidence type="ECO:0000256" key="5">
    <source>
        <dbReference type="ARBA" id="ARBA00022679"/>
    </source>
</evidence>
<dbReference type="InterPro" id="IPR022637">
    <property type="entry name" value="DNA_polIII_beta_cen"/>
</dbReference>
<evidence type="ECO:0000256" key="3">
    <source>
        <dbReference type="ARBA" id="ARBA00021035"/>
    </source>
</evidence>
<evidence type="ECO:0000259" key="13">
    <source>
        <dbReference type="Pfam" id="PF02768"/>
    </source>
</evidence>